<proteinExistence type="predicted"/>
<name>A0ABS8V4S3_DATST</name>
<keyword evidence="3" id="KW-1185">Reference proteome</keyword>
<feature type="compositionally biased region" description="Basic and acidic residues" evidence="1">
    <location>
        <begin position="67"/>
        <end position="92"/>
    </location>
</feature>
<evidence type="ECO:0000256" key="1">
    <source>
        <dbReference type="SAM" id="MobiDB-lite"/>
    </source>
</evidence>
<dbReference type="Proteomes" id="UP000823775">
    <property type="component" value="Unassembled WGS sequence"/>
</dbReference>
<sequence length="106" mass="12333">MGGYHRSYHLTTGCNITRGHSNNPEHFYESHSTAPSHGPYLHTMARGTMRENFDKPLDDDELTLDQSLHEMEEYEGKKEEKDEKERDNKDGDTIFSPIDYDLIDNE</sequence>
<organism evidence="2 3">
    <name type="scientific">Datura stramonium</name>
    <name type="common">Jimsonweed</name>
    <name type="synonym">Common thornapple</name>
    <dbReference type="NCBI Taxonomy" id="4076"/>
    <lineage>
        <taxon>Eukaryota</taxon>
        <taxon>Viridiplantae</taxon>
        <taxon>Streptophyta</taxon>
        <taxon>Embryophyta</taxon>
        <taxon>Tracheophyta</taxon>
        <taxon>Spermatophyta</taxon>
        <taxon>Magnoliopsida</taxon>
        <taxon>eudicotyledons</taxon>
        <taxon>Gunneridae</taxon>
        <taxon>Pentapetalae</taxon>
        <taxon>asterids</taxon>
        <taxon>lamiids</taxon>
        <taxon>Solanales</taxon>
        <taxon>Solanaceae</taxon>
        <taxon>Solanoideae</taxon>
        <taxon>Datureae</taxon>
        <taxon>Datura</taxon>
    </lineage>
</organism>
<feature type="region of interest" description="Disordered" evidence="1">
    <location>
        <begin position="51"/>
        <end position="106"/>
    </location>
</feature>
<evidence type="ECO:0000313" key="2">
    <source>
        <dbReference type="EMBL" id="MCD9641719.1"/>
    </source>
</evidence>
<evidence type="ECO:0000313" key="3">
    <source>
        <dbReference type="Proteomes" id="UP000823775"/>
    </source>
</evidence>
<dbReference type="EMBL" id="JACEIK010003440">
    <property type="protein sequence ID" value="MCD9641719.1"/>
    <property type="molecule type" value="Genomic_DNA"/>
</dbReference>
<gene>
    <name evidence="2" type="ORF">HAX54_028142</name>
</gene>
<accession>A0ABS8V4S3</accession>
<protein>
    <submittedName>
        <fullName evidence="2">Uncharacterized protein</fullName>
    </submittedName>
</protein>
<reference evidence="2 3" key="1">
    <citation type="journal article" date="2021" name="BMC Genomics">
        <title>Datura genome reveals duplications of psychoactive alkaloid biosynthetic genes and high mutation rate following tissue culture.</title>
        <authorList>
            <person name="Rajewski A."/>
            <person name="Carter-House D."/>
            <person name="Stajich J."/>
            <person name="Litt A."/>
        </authorList>
    </citation>
    <scope>NUCLEOTIDE SEQUENCE [LARGE SCALE GENOMIC DNA]</scope>
    <source>
        <strain evidence="2">AR-01</strain>
    </source>
</reference>
<comment type="caution">
    <text evidence="2">The sequence shown here is derived from an EMBL/GenBank/DDBJ whole genome shotgun (WGS) entry which is preliminary data.</text>
</comment>